<dbReference type="Proteomes" id="UP001597205">
    <property type="component" value="Unassembled WGS sequence"/>
</dbReference>
<dbReference type="RefSeq" id="WP_380896622.1">
    <property type="nucleotide sequence ID" value="NZ_JBHTKY010000015.1"/>
</dbReference>
<comment type="similarity">
    <text evidence="2">Belongs to the SusD family.</text>
</comment>
<feature type="domain" description="SusD-like N-terminal" evidence="7">
    <location>
        <begin position="20"/>
        <end position="216"/>
    </location>
</feature>
<evidence type="ECO:0000259" key="6">
    <source>
        <dbReference type="Pfam" id="PF07980"/>
    </source>
</evidence>
<dbReference type="InterPro" id="IPR012944">
    <property type="entry name" value="SusD_RagB_dom"/>
</dbReference>
<keyword evidence="3" id="KW-0732">Signal</keyword>
<dbReference type="Pfam" id="PF07980">
    <property type="entry name" value="SusD_RagB"/>
    <property type="match status" value="1"/>
</dbReference>
<evidence type="ECO:0000256" key="5">
    <source>
        <dbReference type="ARBA" id="ARBA00023237"/>
    </source>
</evidence>
<comment type="subcellular location">
    <subcellularLocation>
        <location evidence="1">Cell outer membrane</location>
    </subcellularLocation>
</comment>
<protein>
    <submittedName>
        <fullName evidence="8">RagB/SusD family nutrient uptake outer membrane protein</fullName>
    </submittedName>
</protein>
<reference evidence="9" key="1">
    <citation type="journal article" date="2019" name="Int. J. Syst. Evol. Microbiol.">
        <title>The Global Catalogue of Microorganisms (GCM) 10K type strain sequencing project: providing services to taxonomists for standard genome sequencing and annotation.</title>
        <authorList>
            <consortium name="The Broad Institute Genomics Platform"/>
            <consortium name="The Broad Institute Genome Sequencing Center for Infectious Disease"/>
            <person name="Wu L."/>
            <person name="Ma J."/>
        </authorList>
    </citation>
    <scope>NUCLEOTIDE SEQUENCE [LARGE SCALE GENOMIC DNA]</scope>
    <source>
        <strain evidence="9">CCUG 52468</strain>
    </source>
</reference>
<keyword evidence="5" id="KW-0998">Cell outer membrane</keyword>
<sequence length="543" mass="61182">MKKILLSIGIVGVLMSSCSLDKEPYDSLTNESVDKTEGAIEALHLGNYHTLKGWVENWHRVTEYPGDNVSLSGTTSDNLFYNYNYKRVVNNSRVNSYWENSYRVIAGTNLLLQKLKEGESDASDQMIAENLYLRSMMYFYLANVFGKPYTQDPASLAVPIKLSDDPFEILPRNTVKEVYDQVEADLLKAESLFKEYKSNVYGNVYAAQALLARLYLYKGDNQKALQYANKVIESGKFSLLAGSEYNKLSVAIPEDNKESIFAIKFVKDIDYKDDGWYTIGSMYANFQGSGWGEMYASRPYLEEVRKYPSDVRYKMILPVVENANELHAYYVTDDYKYASVIVTQSGSDYTYTEGGTSKTLIKESNGAGSFQYYINIAGKKRSVLIDRKLANRNGYLKYYVIKCSGQEGQAHLWSPVISRLAEIYLIRAEAHAKTGNVTEALKDVNVIRQRAGIPSAGLWTAANLGGKSALDVVLQERQLELAWEGHRKFDVFRNAKVMDRKYPGTHTAGSSPILSIDPKSNQAIEFIPEQQIVLSNGILKQNP</sequence>
<evidence type="ECO:0000256" key="1">
    <source>
        <dbReference type="ARBA" id="ARBA00004442"/>
    </source>
</evidence>
<name>A0ABW3RLT0_9SPHI</name>
<organism evidence="8 9">
    <name type="scientific">Sphingobacterium daejeonense</name>
    <dbReference type="NCBI Taxonomy" id="371142"/>
    <lineage>
        <taxon>Bacteria</taxon>
        <taxon>Pseudomonadati</taxon>
        <taxon>Bacteroidota</taxon>
        <taxon>Sphingobacteriia</taxon>
        <taxon>Sphingobacteriales</taxon>
        <taxon>Sphingobacteriaceae</taxon>
        <taxon>Sphingobacterium</taxon>
    </lineage>
</organism>
<proteinExistence type="inferred from homology"/>
<evidence type="ECO:0000259" key="7">
    <source>
        <dbReference type="Pfam" id="PF14322"/>
    </source>
</evidence>
<evidence type="ECO:0000313" key="9">
    <source>
        <dbReference type="Proteomes" id="UP001597205"/>
    </source>
</evidence>
<dbReference type="Gene3D" id="1.25.40.390">
    <property type="match status" value="1"/>
</dbReference>
<evidence type="ECO:0000313" key="8">
    <source>
        <dbReference type="EMBL" id="MFD1166164.1"/>
    </source>
</evidence>
<evidence type="ECO:0000256" key="4">
    <source>
        <dbReference type="ARBA" id="ARBA00023136"/>
    </source>
</evidence>
<comment type="caution">
    <text evidence="8">The sequence shown here is derived from an EMBL/GenBank/DDBJ whole genome shotgun (WGS) entry which is preliminary data.</text>
</comment>
<dbReference type="InterPro" id="IPR011990">
    <property type="entry name" value="TPR-like_helical_dom_sf"/>
</dbReference>
<gene>
    <name evidence="8" type="ORF">ACFQ2C_11160</name>
</gene>
<dbReference type="PROSITE" id="PS51257">
    <property type="entry name" value="PROKAR_LIPOPROTEIN"/>
    <property type="match status" value="1"/>
</dbReference>
<accession>A0ABW3RLT0</accession>
<evidence type="ECO:0000256" key="2">
    <source>
        <dbReference type="ARBA" id="ARBA00006275"/>
    </source>
</evidence>
<keyword evidence="4" id="KW-0472">Membrane</keyword>
<feature type="domain" description="RagB/SusD" evidence="6">
    <location>
        <begin position="257"/>
        <end position="521"/>
    </location>
</feature>
<dbReference type="Pfam" id="PF14322">
    <property type="entry name" value="SusD-like_3"/>
    <property type="match status" value="1"/>
</dbReference>
<dbReference type="EMBL" id="JBHTKY010000015">
    <property type="protein sequence ID" value="MFD1166164.1"/>
    <property type="molecule type" value="Genomic_DNA"/>
</dbReference>
<evidence type="ECO:0000256" key="3">
    <source>
        <dbReference type="ARBA" id="ARBA00022729"/>
    </source>
</evidence>
<dbReference type="SUPFAM" id="SSF48452">
    <property type="entry name" value="TPR-like"/>
    <property type="match status" value="1"/>
</dbReference>
<dbReference type="InterPro" id="IPR033985">
    <property type="entry name" value="SusD-like_N"/>
</dbReference>
<keyword evidence="9" id="KW-1185">Reference proteome</keyword>